<keyword evidence="4 6" id="KW-0862">Zinc</keyword>
<comment type="caution">
    <text evidence="9">The sequence shown here is derived from an EMBL/GenBank/DDBJ whole genome shotgun (WGS) entry which is preliminary data.</text>
</comment>
<evidence type="ECO:0000256" key="3">
    <source>
        <dbReference type="ARBA" id="ARBA00022723"/>
    </source>
</evidence>
<keyword evidence="3 6" id="KW-0479">Metal-binding</keyword>
<keyword evidence="10" id="KW-1185">Reference proteome</keyword>
<feature type="signal peptide" evidence="6">
    <location>
        <begin position="1"/>
        <end position="22"/>
    </location>
</feature>
<comment type="cofactor">
    <cofactor evidence="6">
        <name>Zn(2+)</name>
        <dbReference type="ChEBI" id="CHEBI:29105"/>
    </cofactor>
</comment>
<dbReference type="PROSITE" id="PS51144">
    <property type="entry name" value="ALPHA_CA_2"/>
    <property type="match status" value="1"/>
</dbReference>
<dbReference type="SMART" id="SM01057">
    <property type="entry name" value="Carb_anhydrase"/>
    <property type="match status" value="1"/>
</dbReference>
<evidence type="ECO:0000256" key="6">
    <source>
        <dbReference type="RuleBase" id="RU367011"/>
    </source>
</evidence>
<dbReference type="GO" id="GO:0004089">
    <property type="term" value="F:carbonate dehydratase activity"/>
    <property type="evidence" value="ECO:0007669"/>
    <property type="project" value="UniProtKB-UniRule"/>
</dbReference>
<comment type="function">
    <text evidence="1 6">Reversible hydration of carbon dioxide.</text>
</comment>
<dbReference type="InterPro" id="IPR023561">
    <property type="entry name" value="Carbonic_anhydrase_a-class"/>
</dbReference>
<name>A0A8J2KYD6_9HEXA</name>
<evidence type="ECO:0000256" key="2">
    <source>
        <dbReference type="ARBA" id="ARBA00010718"/>
    </source>
</evidence>
<evidence type="ECO:0000256" key="7">
    <source>
        <dbReference type="SAM" id="MobiDB-lite"/>
    </source>
</evidence>
<dbReference type="EC" id="4.2.1.1" evidence="6"/>
<evidence type="ECO:0000256" key="5">
    <source>
        <dbReference type="ARBA" id="ARBA00048348"/>
    </source>
</evidence>
<evidence type="ECO:0000256" key="1">
    <source>
        <dbReference type="ARBA" id="ARBA00002904"/>
    </source>
</evidence>
<comment type="similarity">
    <text evidence="2 6">Belongs to the alpha-carbonic anhydrase family.</text>
</comment>
<sequence length="379" mass="42658">MRFITASFLIVIFSCAKYQVNANGDWCYEGNDCGPSHWAGDCKTGKSQSPIDLNSTLARNRADRKTLRLDDEYFKFYDNFFILNNGHSIQIQLKDTARSDCLMDGAGLKGSYIFAQMHFHWGSNSNVGSEHTVDGKHYPMELHLVHYSDKYDTLVSALQDSNRRAVAVLGIFFEITERDNPAIQSIVNEIPKVREPEHTLVAKPAQGRLNLTALLPRNLELWRYEGSLTTPSCAEKVVWSVFRHPIGISEKQLNEFRSAKDSHGKPLVNNFRPTLALARRVVKYINVDQLLRKTDDPSNEIEDDPDASESTTIDQHDTDSHGHGIDHENDETHTHSGEDNSIDSNKDSGAQRISTPLLSILLCIFLCCSASQISKILQH</sequence>
<gene>
    <name evidence="9" type="ORF">AFUS01_LOCUS35748</name>
</gene>
<comment type="catalytic activity">
    <reaction evidence="5 6">
        <text>hydrogencarbonate + H(+) = CO2 + H2O</text>
        <dbReference type="Rhea" id="RHEA:10748"/>
        <dbReference type="ChEBI" id="CHEBI:15377"/>
        <dbReference type="ChEBI" id="CHEBI:15378"/>
        <dbReference type="ChEBI" id="CHEBI:16526"/>
        <dbReference type="ChEBI" id="CHEBI:17544"/>
        <dbReference type="EC" id="4.2.1.1"/>
    </reaction>
</comment>
<dbReference type="PROSITE" id="PS00162">
    <property type="entry name" value="ALPHA_CA_1"/>
    <property type="match status" value="1"/>
</dbReference>
<dbReference type="CDD" id="cd00326">
    <property type="entry name" value="alpha_CA"/>
    <property type="match status" value="1"/>
</dbReference>
<dbReference type="EMBL" id="CAJVCH010537071">
    <property type="protein sequence ID" value="CAG7825647.1"/>
    <property type="molecule type" value="Genomic_DNA"/>
</dbReference>
<evidence type="ECO:0000313" key="10">
    <source>
        <dbReference type="Proteomes" id="UP000708208"/>
    </source>
</evidence>
<accession>A0A8J2KYD6</accession>
<feature type="chain" id="PRO_5036516266" description="Carbonic anhydrase" evidence="6">
    <location>
        <begin position="23"/>
        <end position="379"/>
    </location>
</feature>
<dbReference type="OrthoDB" id="429145at2759"/>
<dbReference type="PANTHER" id="PTHR18952">
    <property type="entry name" value="CARBONIC ANHYDRASE"/>
    <property type="match status" value="1"/>
</dbReference>
<evidence type="ECO:0000256" key="4">
    <source>
        <dbReference type="ARBA" id="ARBA00022833"/>
    </source>
</evidence>
<feature type="region of interest" description="Disordered" evidence="7">
    <location>
        <begin position="295"/>
        <end position="348"/>
    </location>
</feature>
<dbReference type="Proteomes" id="UP000708208">
    <property type="component" value="Unassembled WGS sequence"/>
</dbReference>
<keyword evidence="6" id="KW-0732">Signal</keyword>
<evidence type="ECO:0000259" key="8">
    <source>
        <dbReference type="PROSITE" id="PS51144"/>
    </source>
</evidence>
<keyword evidence="6" id="KW-0456">Lyase</keyword>
<dbReference type="InterPro" id="IPR001148">
    <property type="entry name" value="CA_dom"/>
</dbReference>
<feature type="compositionally biased region" description="Basic and acidic residues" evidence="7">
    <location>
        <begin position="314"/>
        <end position="338"/>
    </location>
</feature>
<evidence type="ECO:0000313" key="9">
    <source>
        <dbReference type="EMBL" id="CAG7825647.1"/>
    </source>
</evidence>
<organism evidence="9 10">
    <name type="scientific">Allacma fusca</name>
    <dbReference type="NCBI Taxonomy" id="39272"/>
    <lineage>
        <taxon>Eukaryota</taxon>
        <taxon>Metazoa</taxon>
        <taxon>Ecdysozoa</taxon>
        <taxon>Arthropoda</taxon>
        <taxon>Hexapoda</taxon>
        <taxon>Collembola</taxon>
        <taxon>Symphypleona</taxon>
        <taxon>Sminthuridae</taxon>
        <taxon>Allacma</taxon>
    </lineage>
</organism>
<dbReference type="InterPro" id="IPR018338">
    <property type="entry name" value="Carbonic_anhydrase_a-class_CS"/>
</dbReference>
<reference evidence="9" key="1">
    <citation type="submission" date="2021-06" db="EMBL/GenBank/DDBJ databases">
        <authorList>
            <person name="Hodson N. C."/>
            <person name="Mongue J. A."/>
            <person name="Jaron S. K."/>
        </authorList>
    </citation>
    <scope>NUCLEOTIDE SEQUENCE</scope>
</reference>
<dbReference type="AlphaFoldDB" id="A0A8J2KYD6"/>
<dbReference type="Pfam" id="PF00194">
    <property type="entry name" value="Carb_anhydrase"/>
    <property type="match status" value="1"/>
</dbReference>
<feature type="domain" description="Alpha-carbonic anhydrase" evidence="8">
    <location>
        <begin position="24"/>
        <end position="286"/>
    </location>
</feature>
<dbReference type="GO" id="GO:0008270">
    <property type="term" value="F:zinc ion binding"/>
    <property type="evidence" value="ECO:0007669"/>
    <property type="project" value="UniProtKB-UniRule"/>
</dbReference>
<dbReference type="PROSITE" id="PS51257">
    <property type="entry name" value="PROKAR_LIPOPROTEIN"/>
    <property type="match status" value="1"/>
</dbReference>
<protein>
    <recommendedName>
        <fullName evidence="6">Carbonic anhydrase</fullName>
        <ecNumber evidence="6">4.2.1.1</ecNumber>
    </recommendedName>
</protein>
<feature type="compositionally biased region" description="Acidic residues" evidence="7">
    <location>
        <begin position="297"/>
        <end position="307"/>
    </location>
</feature>
<dbReference type="PANTHER" id="PTHR18952:SF265">
    <property type="entry name" value="CARBONIC ANHYDRASE"/>
    <property type="match status" value="1"/>
</dbReference>
<proteinExistence type="inferred from homology"/>